<evidence type="ECO:0000256" key="3">
    <source>
        <dbReference type="ARBA" id="ARBA00023163"/>
    </source>
</evidence>
<dbReference type="Gene3D" id="2.170.150.80">
    <property type="entry name" value="NAC domain"/>
    <property type="match status" value="1"/>
</dbReference>
<gene>
    <name evidence="6" type="primary">A10p022350.1_BraROA</name>
    <name evidence="6" type="ORF">IGI04_040895</name>
</gene>
<keyword evidence="4" id="KW-0539">Nucleus</keyword>
<comment type="caution">
    <text evidence="6">The sequence shown here is derived from an EMBL/GenBank/DDBJ whole genome shotgun (WGS) entry which is preliminary data.</text>
</comment>
<keyword evidence="2" id="KW-0238">DNA-binding</keyword>
<protein>
    <recommendedName>
        <fullName evidence="5">NAC domain-containing protein</fullName>
    </recommendedName>
</protein>
<sequence length="595" mass="68012">MYEYNDEDGGIQFQPYDDELINQYLIPKLKGKPCREITMKDVYSKEPWLLDHPMGSFFKKNEWYYFVTRTQLAKKNIGCGQKAKRKITRDDDSGTWRVYAKEGITEKETTKTIGVKQSLNFVRRNVNNKKLKRGDGTSCDVSGDSESWIMTEYMFPEEKGKFHELVICKIHVIKNSKKKDDDHHEACTSSNHHHYVSVLASSFSDQQLQHPINEAHRHEASTYHHHPIEFSTSEQPPINIADRGTLLAPILEKQPINIVDHETFISPFLEQQPTNIVDQEIFLSPFLEVQPTNITCNIQENNKDDHEALIPYHHHEFVADCYTEQQQINEAHGHVPNIPLIGSEQEAEIEERIQELINSLTTMNVSSLPMEEDDGILNYDAPFYQDLLESLGCQLGNRIPVVKTHRIRTVSLNFAVGLRYALRPIETVFCGSPINCSPPCSSFVVDLGRDCRDSVTAIVFVLIKPTAQSRLLPPQYDECIKDCDKAVEKDRKLRPGKEQLEKVSTGSRQERLVLLALLLLRTPSPLMRMCSPQSCDQSVGERGLSLKLTVWIGGNPVEGNVETELESLEIERRVCYLATKGSERMRFETCHSKKI</sequence>
<dbReference type="SUPFAM" id="SSF101941">
    <property type="entry name" value="NAC domain"/>
    <property type="match status" value="1"/>
</dbReference>
<accession>A0ABQ7KP82</accession>
<dbReference type="PANTHER" id="PTHR31719:SF43">
    <property type="entry name" value="NAC TRANSCRIPTION FACTOR 56"/>
    <property type="match status" value="1"/>
</dbReference>
<evidence type="ECO:0000256" key="2">
    <source>
        <dbReference type="ARBA" id="ARBA00023125"/>
    </source>
</evidence>
<keyword evidence="1" id="KW-0805">Transcription regulation</keyword>
<evidence type="ECO:0000313" key="6">
    <source>
        <dbReference type="EMBL" id="KAG5376299.1"/>
    </source>
</evidence>
<evidence type="ECO:0000256" key="1">
    <source>
        <dbReference type="ARBA" id="ARBA00023015"/>
    </source>
</evidence>
<dbReference type="PROSITE" id="PS51005">
    <property type="entry name" value="NAC"/>
    <property type="match status" value="1"/>
</dbReference>
<reference evidence="6 7" key="1">
    <citation type="submission" date="2021-03" db="EMBL/GenBank/DDBJ databases">
        <authorList>
            <person name="King G.J."/>
            <person name="Bancroft I."/>
            <person name="Baten A."/>
            <person name="Bloomfield J."/>
            <person name="Borpatragohain P."/>
            <person name="He Z."/>
            <person name="Irish N."/>
            <person name="Irwin J."/>
            <person name="Liu K."/>
            <person name="Mauleon R.P."/>
            <person name="Moore J."/>
            <person name="Morris R."/>
            <person name="Ostergaard L."/>
            <person name="Wang B."/>
            <person name="Wells R."/>
        </authorList>
    </citation>
    <scope>NUCLEOTIDE SEQUENCE [LARGE SCALE GENOMIC DNA]</scope>
    <source>
        <strain evidence="6">R-o-18</strain>
        <tissue evidence="6">Leaf</tissue>
    </source>
</reference>
<keyword evidence="7" id="KW-1185">Reference proteome</keyword>
<evidence type="ECO:0000256" key="4">
    <source>
        <dbReference type="ARBA" id="ARBA00023242"/>
    </source>
</evidence>
<dbReference type="Pfam" id="PF02365">
    <property type="entry name" value="NAM"/>
    <property type="match status" value="1"/>
</dbReference>
<name>A0ABQ7KP82_BRACM</name>
<dbReference type="PANTHER" id="PTHR31719">
    <property type="entry name" value="NAC TRANSCRIPTION FACTOR 56"/>
    <property type="match status" value="1"/>
</dbReference>
<dbReference type="Proteomes" id="UP000823674">
    <property type="component" value="Chromosome A10"/>
</dbReference>
<keyword evidence="3" id="KW-0804">Transcription</keyword>
<feature type="domain" description="NAC" evidence="5">
    <location>
        <begin position="7"/>
        <end position="173"/>
    </location>
</feature>
<proteinExistence type="predicted"/>
<dbReference type="InterPro" id="IPR003441">
    <property type="entry name" value="NAC-dom"/>
</dbReference>
<dbReference type="InterPro" id="IPR036093">
    <property type="entry name" value="NAC_dom_sf"/>
</dbReference>
<dbReference type="EMBL" id="JADBGQ010000010">
    <property type="protein sequence ID" value="KAG5376299.1"/>
    <property type="molecule type" value="Genomic_DNA"/>
</dbReference>
<evidence type="ECO:0000259" key="5">
    <source>
        <dbReference type="PROSITE" id="PS51005"/>
    </source>
</evidence>
<organism evidence="6 7">
    <name type="scientific">Brassica rapa subsp. trilocularis</name>
    <dbReference type="NCBI Taxonomy" id="1813537"/>
    <lineage>
        <taxon>Eukaryota</taxon>
        <taxon>Viridiplantae</taxon>
        <taxon>Streptophyta</taxon>
        <taxon>Embryophyta</taxon>
        <taxon>Tracheophyta</taxon>
        <taxon>Spermatophyta</taxon>
        <taxon>Magnoliopsida</taxon>
        <taxon>eudicotyledons</taxon>
        <taxon>Gunneridae</taxon>
        <taxon>Pentapetalae</taxon>
        <taxon>rosids</taxon>
        <taxon>malvids</taxon>
        <taxon>Brassicales</taxon>
        <taxon>Brassicaceae</taxon>
        <taxon>Brassiceae</taxon>
        <taxon>Brassica</taxon>
    </lineage>
</organism>
<evidence type="ECO:0000313" key="7">
    <source>
        <dbReference type="Proteomes" id="UP000823674"/>
    </source>
</evidence>